<evidence type="ECO:0000313" key="2">
    <source>
        <dbReference type="Proteomes" id="UP001157502"/>
    </source>
</evidence>
<dbReference type="EMBL" id="CM055759">
    <property type="protein sequence ID" value="KAJ7987583.1"/>
    <property type="molecule type" value="Genomic_DNA"/>
</dbReference>
<comment type="caution">
    <text evidence="1">The sequence shown here is derived from an EMBL/GenBank/DDBJ whole genome shotgun (WGS) entry which is preliminary data.</text>
</comment>
<protein>
    <submittedName>
        <fullName evidence="1">Uncharacterized protein</fullName>
    </submittedName>
</protein>
<organism evidence="1 2">
    <name type="scientific">Dallia pectoralis</name>
    <name type="common">Alaska blackfish</name>
    <dbReference type="NCBI Taxonomy" id="75939"/>
    <lineage>
        <taxon>Eukaryota</taxon>
        <taxon>Metazoa</taxon>
        <taxon>Chordata</taxon>
        <taxon>Craniata</taxon>
        <taxon>Vertebrata</taxon>
        <taxon>Euteleostomi</taxon>
        <taxon>Actinopterygii</taxon>
        <taxon>Neopterygii</taxon>
        <taxon>Teleostei</taxon>
        <taxon>Protacanthopterygii</taxon>
        <taxon>Esociformes</taxon>
        <taxon>Umbridae</taxon>
        <taxon>Dallia</taxon>
    </lineage>
</organism>
<keyword evidence="2" id="KW-1185">Reference proteome</keyword>
<evidence type="ECO:0000313" key="1">
    <source>
        <dbReference type="EMBL" id="KAJ7987583.1"/>
    </source>
</evidence>
<name>A0ACC2F896_DALPE</name>
<reference evidence="1" key="1">
    <citation type="submission" date="2021-05" db="EMBL/GenBank/DDBJ databases">
        <authorList>
            <person name="Pan Q."/>
            <person name="Jouanno E."/>
            <person name="Zahm M."/>
            <person name="Klopp C."/>
            <person name="Cabau C."/>
            <person name="Louis A."/>
            <person name="Berthelot C."/>
            <person name="Parey E."/>
            <person name="Roest Crollius H."/>
            <person name="Montfort J."/>
            <person name="Robinson-Rechavi M."/>
            <person name="Bouchez O."/>
            <person name="Lampietro C."/>
            <person name="Lopez Roques C."/>
            <person name="Donnadieu C."/>
            <person name="Postlethwait J."/>
            <person name="Bobe J."/>
            <person name="Dillon D."/>
            <person name="Chandos A."/>
            <person name="von Hippel F."/>
            <person name="Guiguen Y."/>
        </authorList>
    </citation>
    <scope>NUCLEOTIDE SEQUENCE</scope>
    <source>
        <strain evidence="1">YG-Jan2019</strain>
    </source>
</reference>
<accession>A0ACC2F896</accession>
<gene>
    <name evidence="1" type="ORF">DPEC_G00327980</name>
</gene>
<sequence>MVVSSSGPGVNPVNRHHSWFLQENLGVTGEEAGSLYNTPPTALGTTGQLTPITKVCKCCCDWRSHFCGRLVWIHAAAIGASPLKHAHHHHQRRRH</sequence>
<dbReference type="Proteomes" id="UP001157502">
    <property type="component" value="Chromosome 32"/>
</dbReference>
<proteinExistence type="predicted"/>